<evidence type="ECO:0000259" key="1">
    <source>
        <dbReference type="Pfam" id="PF10651"/>
    </source>
</evidence>
<dbReference type="Gene3D" id="2.60.40.3350">
    <property type="match status" value="1"/>
</dbReference>
<evidence type="ECO:0000259" key="2">
    <source>
        <dbReference type="Pfam" id="PF21722"/>
    </source>
</evidence>
<dbReference type="InterPro" id="IPR049304">
    <property type="entry name" value="Gly_rich_dom"/>
</dbReference>
<evidence type="ECO:0000313" key="3">
    <source>
        <dbReference type="EMBL" id="DAF50174.1"/>
    </source>
</evidence>
<name>A0A8S5SGU5_9CAUD</name>
<accession>A0A8S5SGU5</accession>
<protein>
    <submittedName>
        <fullName evidence="3">Baseplate component</fullName>
    </submittedName>
</protein>
<dbReference type="Pfam" id="PF10651">
    <property type="entry name" value="BppU_N"/>
    <property type="match status" value="1"/>
</dbReference>
<reference evidence="3" key="1">
    <citation type="journal article" date="2021" name="Proc. Natl. Acad. Sci. U.S.A.">
        <title>A Catalog of Tens of Thousands of Viruses from Human Metagenomes Reveals Hidden Associations with Chronic Diseases.</title>
        <authorList>
            <person name="Tisza M.J."/>
            <person name="Buck C.B."/>
        </authorList>
    </citation>
    <scope>NUCLEOTIDE SEQUENCE</scope>
    <source>
        <strain evidence="3">Ct9zP9</strain>
    </source>
</reference>
<dbReference type="InterPro" id="IPR018913">
    <property type="entry name" value="BppU_N"/>
</dbReference>
<proteinExistence type="predicted"/>
<sequence length="397" mass="40462">MAKTYNRLEIDVNKKPNSIGIRPVQHDTKSRYLDVCLYENGVPIDLTGEQVRITFRKADGGTFFNQGEVTDATAGRCQFALTNEILSEAKAVEAQISVWNAGGQILSTQVFEIYVTAAIPWTDSVESENEYGVLVVLFQEIQDALDTMHKIAAAFGEPGDKAAEYGVDTFWGILETLAQRGDVESSLQKGIKAYLNSTIGTSGFLPLDKMLPAHGTQTFTSDGTFTVPAGVTKILVTAFGGGGGGHGAAGGGGGERIIKKAYSVTPGTAISIKIGVGGTDAVAGGSTVIGSLVTVAGGISGNGTVPNTYKGTVGGHGEANGQDNFMAYGGKSGGNKGGGGGGAGYDNGGQGASYGDYTHDGGDGGIGAGGGGGGYGLYPERYGKGGKGGDGIVIIEW</sequence>
<dbReference type="Pfam" id="PF21722">
    <property type="entry name" value="Gly_rich_2"/>
    <property type="match status" value="1"/>
</dbReference>
<dbReference type="EMBL" id="BK032593">
    <property type="protein sequence ID" value="DAF50174.1"/>
    <property type="molecule type" value="Genomic_DNA"/>
</dbReference>
<organism evidence="3">
    <name type="scientific">Siphoviridae sp. ct9zP9</name>
    <dbReference type="NCBI Taxonomy" id="2827795"/>
    <lineage>
        <taxon>Viruses</taxon>
        <taxon>Duplodnaviria</taxon>
        <taxon>Heunggongvirae</taxon>
        <taxon>Uroviricota</taxon>
        <taxon>Caudoviricetes</taxon>
    </lineage>
</organism>
<feature type="domain" description="Glycine-rich" evidence="2">
    <location>
        <begin position="220"/>
        <end position="397"/>
    </location>
</feature>
<feature type="domain" description="BppU N-terminal" evidence="1">
    <location>
        <begin position="7"/>
        <end position="142"/>
    </location>
</feature>